<proteinExistence type="predicted"/>
<dbReference type="EMBL" id="JAAGVY010000028">
    <property type="protein sequence ID" value="NEN24577.1"/>
    <property type="molecule type" value="Genomic_DNA"/>
</dbReference>
<dbReference type="Proteomes" id="UP000486602">
    <property type="component" value="Unassembled WGS sequence"/>
</dbReference>
<comment type="caution">
    <text evidence="2">The sequence shown here is derived from an EMBL/GenBank/DDBJ whole genome shotgun (WGS) entry which is preliminary data.</text>
</comment>
<sequence>MSTLDQKSPDTPKEETFALSKGNYKFMIIGIAVVIIGFLLMLGGGSEDPMVFNEEIFSFRRITLAPIVSLIGYGIIFYAILHKERKSSAA</sequence>
<name>A0A7K3WSB7_9FLAO</name>
<gene>
    <name evidence="2" type="ORF">G3O08_13800</name>
</gene>
<keyword evidence="3" id="KW-1185">Reference proteome</keyword>
<accession>A0A7K3WSB7</accession>
<reference evidence="2 3" key="1">
    <citation type="submission" date="2020-02" db="EMBL/GenBank/DDBJ databases">
        <title>Out from the shadows clarifying the taxonomy of the family Cryomorphaceae and related taxa by utilizing the GTDB taxonomic framework.</title>
        <authorList>
            <person name="Bowman J.P."/>
        </authorList>
    </citation>
    <scope>NUCLEOTIDE SEQUENCE [LARGE SCALE GENOMIC DNA]</scope>
    <source>
        <strain evidence="2 3">QSSC 1-22</strain>
    </source>
</reference>
<dbReference type="AlphaFoldDB" id="A0A7K3WSB7"/>
<protein>
    <submittedName>
        <fullName evidence="2">DUF3098 domain-containing protein</fullName>
    </submittedName>
</protein>
<organism evidence="2 3">
    <name type="scientific">Cryomorpha ignava</name>
    <dbReference type="NCBI Taxonomy" id="101383"/>
    <lineage>
        <taxon>Bacteria</taxon>
        <taxon>Pseudomonadati</taxon>
        <taxon>Bacteroidota</taxon>
        <taxon>Flavobacteriia</taxon>
        <taxon>Flavobacteriales</taxon>
        <taxon>Cryomorphaceae</taxon>
        <taxon>Cryomorpha</taxon>
    </lineage>
</organism>
<dbReference type="Pfam" id="PF11297">
    <property type="entry name" value="DUF3098"/>
    <property type="match status" value="1"/>
</dbReference>
<evidence type="ECO:0000313" key="2">
    <source>
        <dbReference type="EMBL" id="NEN24577.1"/>
    </source>
</evidence>
<feature type="transmembrane region" description="Helical" evidence="1">
    <location>
        <begin position="62"/>
        <end position="81"/>
    </location>
</feature>
<evidence type="ECO:0000256" key="1">
    <source>
        <dbReference type="SAM" id="Phobius"/>
    </source>
</evidence>
<keyword evidence="1" id="KW-1133">Transmembrane helix</keyword>
<keyword evidence="1" id="KW-0812">Transmembrane</keyword>
<dbReference type="RefSeq" id="WP_163285970.1">
    <property type="nucleotide sequence ID" value="NZ_JAAGVY010000028.1"/>
</dbReference>
<evidence type="ECO:0000313" key="3">
    <source>
        <dbReference type="Proteomes" id="UP000486602"/>
    </source>
</evidence>
<feature type="transmembrane region" description="Helical" evidence="1">
    <location>
        <begin position="23"/>
        <end position="42"/>
    </location>
</feature>
<keyword evidence="1" id="KW-0472">Membrane</keyword>
<dbReference type="InterPro" id="IPR021448">
    <property type="entry name" value="DUF3098"/>
</dbReference>